<dbReference type="GO" id="GO:0030510">
    <property type="term" value="P:regulation of BMP signaling pathway"/>
    <property type="evidence" value="ECO:0007669"/>
    <property type="project" value="TreeGrafter"/>
</dbReference>
<feature type="signal peptide" evidence="8">
    <location>
        <begin position="1"/>
        <end position="24"/>
    </location>
</feature>
<evidence type="ECO:0000256" key="6">
    <source>
        <dbReference type="ARBA" id="ARBA00023180"/>
    </source>
</evidence>
<evidence type="ECO:0000313" key="11">
    <source>
        <dbReference type="EMBL" id="CAG9770543.1"/>
    </source>
</evidence>
<evidence type="ECO:0000256" key="7">
    <source>
        <dbReference type="SAM" id="MobiDB-lite"/>
    </source>
</evidence>
<evidence type="ECO:0000256" key="3">
    <source>
        <dbReference type="ARBA" id="ARBA00022473"/>
    </source>
</evidence>
<feature type="region of interest" description="Disordered" evidence="7">
    <location>
        <begin position="227"/>
        <end position="249"/>
    </location>
</feature>
<organism evidence="11 12">
    <name type="scientific">Ceutorhynchus assimilis</name>
    <name type="common">cabbage seed weevil</name>
    <dbReference type="NCBI Taxonomy" id="467358"/>
    <lineage>
        <taxon>Eukaryota</taxon>
        <taxon>Metazoa</taxon>
        <taxon>Ecdysozoa</taxon>
        <taxon>Arthropoda</taxon>
        <taxon>Hexapoda</taxon>
        <taxon>Insecta</taxon>
        <taxon>Pterygota</taxon>
        <taxon>Neoptera</taxon>
        <taxon>Endopterygota</taxon>
        <taxon>Coleoptera</taxon>
        <taxon>Polyphaga</taxon>
        <taxon>Cucujiformia</taxon>
        <taxon>Curculionidae</taxon>
        <taxon>Ceutorhynchinae</taxon>
        <taxon>Ceutorhynchus</taxon>
    </lineage>
</organism>
<dbReference type="PANTHER" id="PTHR12312">
    <property type="entry name" value="TWISTED GASTRULATION PROTEIN HOMOLOG 1-A-RELATED"/>
    <property type="match status" value="1"/>
</dbReference>
<reference evidence="11" key="1">
    <citation type="submission" date="2022-01" db="EMBL/GenBank/DDBJ databases">
        <authorList>
            <person name="King R."/>
        </authorList>
    </citation>
    <scope>NUCLEOTIDE SEQUENCE</scope>
</reference>
<feature type="domain" description="Tsg N-terminal" evidence="10">
    <location>
        <begin position="24"/>
        <end position="82"/>
    </location>
</feature>
<evidence type="ECO:0008006" key="13">
    <source>
        <dbReference type="Google" id="ProtNLM"/>
    </source>
</evidence>
<evidence type="ECO:0000313" key="12">
    <source>
        <dbReference type="Proteomes" id="UP001152799"/>
    </source>
</evidence>
<accession>A0A9N9MUW0</accession>
<keyword evidence="3" id="KW-0217">Developmental protein</keyword>
<keyword evidence="4" id="KW-0964">Secreted</keyword>
<dbReference type="InterPro" id="IPR006761">
    <property type="entry name" value="Tsg"/>
</dbReference>
<evidence type="ECO:0000259" key="10">
    <source>
        <dbReference type="Pfam" id="PF23782"/>
    </source>
</evidence>
<feature type="domain" description="Tsg C-terminal" evidence="9">
    <location>
        <begin position="86"/>
        <end position="220"/>
    </location>
</feature>
<dbReference type="Pfam" id="PF04668">
    <property type="entry name" value="Tsg"/>
    <property type="match status" value="1"/>
</dbReference>
<dbReference type="InterPro" id="IPR057635">
    <property type="entry name" value="Tsg_N"/>
</dbReference>
<dbReference type="EMBL" id="OU892282">
    <property type="protein sequence ID" value="CAG9770543.1"/>
    <property type="molecule type" value="Genomic_DNA"/>
</dbReference>
<dbReference type="AlphaFoldDB" id="A0A9N9MUW0"/>
<comment type="subcellular location">
    <subcellularLocation>
        <location evidence="1">Secreted</location>
    </subcellularLocation>
</comment>
<gene>
    <name evidence="11" type="ORF">CEUTPL_LOCUS10996</name>
</gene>
<protein>
    <recommendedName>
        <fullName evidence="13">Protein twisted gastrulation</fullName>
    </recommendedName>
</protein>
<feature type="compositionally biased region" description="Acidic residues" evidence="7">
    <location>
        <begin position="229"/>
        <end position="249"/>
    </location>
</feature>
<evidence type="ECO:0000256" key="5">
    <source>
        <dbReference type="ARBA" id="ARBA00022729"/>
    </source>
</evidence>
<dbReference type="Proteomes" id="UP001152799">
    <property type="component" value="Chromosome 6"/>
</dbReference>
<evidence type="ECO:0000256" key="8">
    <source>
        <dbReference type="SAM" id="SignalP"/>
    </source>
</evidence>
<sequence length="249" mass="27871">MLYLWTPIVVALFLISTSFTPVEGCNEAVCGSVVSKCLLTKACNCDFNFDNCTCCKDCLNCLGYLYNDCCSCVDMCPKPNSTSSPLSKKSHVEDFQETVPGLFSALTEAPDSYSRWNSTTFPIDIDISQYANKKEVKLLMQQNNNNAEQQVIPEKPNPNIYTVNCTVAFWSQCMSWTKCKSSCQSMGASSYRWFHDGCCECVGDRCINYGINESRCGGCPIDDLTQENTIDDDDELDYGENDEDDEFND</sequence>
<dbReference type="Pfam" id="PF23782">
    <property type="entry name" value="Tsg_N"/>
    <property type="match status" value="1"/>
</dbReference>
<dbReference type="GO" id="GO:0005615">
    <property type="term" value="C:extracellular space"/>
    <property type="evidence" value="ECO:0007669"/>
    <property type="project" value="TreeGrafter"/>
</dbReference>
<keyword evidence="6" id="KW-0325">Glycoprotein</keyword>
<dbReference type="OrthoDB" id="10037323at2759"/>
<keyword evidence="5 8" id="KW-0732">Signal</keyword>
<evidence type="ECO:0000259" key="9">
    <source>
        <dbReference type="Pfam" id="PF04668"/>
    </source>
</evidence>
<dbReference type="PANTHER" id="PTHR12312:SF16">
    <property type="entry name" value="TWISTED GASTRULATION PROTEIN HOMOLOG 1-A-RELATED"/>
    <property type="match status" value="1"/>
</dbReference>
<feature type="chain" id="PRO_5040288881" description="Protein twisted gastrulation" evidence="8">
    <location>
        <begin position="25"/>
        <end position="249"/>
    </location>
</feature>
<evidence type="ECO:0000256" key="4">
    <source>
        <dbReference type="ARBA" id="ARBA00022525"/>
    </source>
</evidence>
<dbReference type="InterPro" id="IPR057726">
    <property type="entry name" value="Tsg_C"/>
</dbReference>
<name>A0A9N9MUW0_9CUCU</name>
<evidence type="ECO:0000256" key="1">
    <source>
        <dbReference type="ARBA" id="ARBA00004613"/>
    </source>
</evidence>
<keyword evidence="12" id="KW-1185">Reference proteome</keyword>
<comment type="similarity">
    <text evidence="2">Belongs to the twisted gastrulation protein family.</text>
</comment>
<proteinExistence type="inferred from homology"/>
<evidence type="ECO:0000256" key="2">
    <source>
        <dbReference type="ARBA" id="ARBA00010047"/>
    </source>
</evidence>